<name>A0A8J4BZL5_9CHLO</name>
<organism evidence="1 2">
    <name type="scientific">Volvox africanus</name>
    <dbReference type="NCBI Taxonomy" id="51714"/>
    <lineage>
        <taxon>Eukaryota</taxon>
        <taxon>Viridiplantae</taxon>
        <taxon>Chlorophyta</taxon>
        <taxon>core chlorophytes</taxon>
        <taxon>Chlorophyceae</taxon>
        <taxon>CS clade</taxon>
        <taxon>Chlamydomonadales</taxon>
        <taxon>Volvocaceae</taxon>
        <taxon>Volvox</taxon>
    </lineage>
</organism>
<reference evidence="1" key="1">
    <citation type="journal article" date="2021" name="Proc. Natl. Acad. Sci. U.S.A.">
        <title>Three genomes in the algal genus Volvox reveal the fate of a haploid sex-determining region after a transition to homothallism.</title>
        <authorList>
            <person name="Yamamoto K."/>
            <person name="Hamaji T."/>
            <person name="Kawai-Toyooka H."/>
            <person name="Matsuzaki R."/>
            <person name="Takahashi F."/>
            <person name="Nishimura Y."/>
            <person name="Kawachi M."/>
            <person name="Noguchi H."/>
            <person name="Minakuchi Y."/>
            <person name="Umen J.G."/>
            <person name="Toyoda A."/>
            <person name="Nozaki H."/>
        </authorList>
    </citation>
    <scope>NUCLEOTIDE SEQUENCE</scope>
    <source>
        <strain evidence="1">NIES-3780</strain>
    </source>
</reference>
<evidence type="ECO:0000313" key="2">
    <source>
        <dbReference type="Proteomes" id="UP000747399"/>
    </source>
</evidence>
<keyword evidence="2" id="KW-1185">Reference proteome</keyword>
<sequence>MNKIWGRVLVCSHPLSSPLPQGRSEVLAALAKVTSLRLSADSGKVDGIRGLARTIACLGPGLAALRLSRLATRGTDPRVAELALPRLTRLDFLGCSGDLIAAFDGLALSAVRLRRLEMGLRQLVIQDCPGLLAGPRGTGGPAAALRAVLRPSLNLSIATTDSAEARVLRHSRRRAAGGISLMMSGKGESEGEDAVGGAAGMMAELRQGLTADDLEEL</sequence>
<dbReference type="AlphaFoldDB" id="A0A8J4BZL5"/>
<dbReference type="EMBL" id="BNCO01000119">
    <property type="protein sequence ID" value="GIL68509.1"/>
    <property type="molecule type" value="Genomic_DNA"/>
</dbReference>
<protein>
    <submittedName>
        <fullName evidence="1">Uncharacterized protein</fullName>
    </submittedName>
</protein>
<gene>
    <name evidence="1" type="ORF">Vafri_21777</name>
</gene>
<dbReference type="Proteomes" id="UP000747399">
    <property type="component" value="Unassembled WGS sequence"/>
</dbReference>
<proteinExistence type="predicted"/>
<comment type="caution">
    <text evidence="1">The sequence shown here is derived from an EMBL/GenBank/DDBJ whole genome shotgun (WGS) entry which is preliminary data.</text>
</comment>
<accession>A0A8J4BZL5</accession>
<evidence type="ECO:0000313" key="1">
    <source>
        <dbReference type="EMBL" id="GIL68509.1"/>
    </source>
</evidence>